<name>A0A917TTD2_9ACTN</name>
<reference evidence="2" key="1">
    <citation type="journal article" date="2014" name="Int. J. Syst. Evol. Microbiol.">
        <title>Complete genome sequence of Corynebacterium casei LMG S-19264T (=DSM 44701T), isolated from a smear-ripened cheese.</title>
        <authorList>
            <consortium name="US DOE Joint Genome Institute (JGI-PGF)"/>
            <person name="Walter F."/>
            <person name="Albersmeier A."/>
            <person name="Kalinowski J."/>
            <person name="Ruckert C."/>
        </authorList>
    </citation>
    <scope>NUCLEOTIDE SEQUENCE</scope>
    <source>
        <strain evidence="2">CGMCC 4.7312</strain>
    </source>
</reference>
<evidence type="ECO:0000313" key="2">
    <source>
        <dbReference type="EMBL" id="GGM36432.1"/>
    </source>
</evidence>
<accession>A0A917TTD2</accession>
<dbReference type="EMBL" id="BMNB01000008">
    <property type="protein sequence ID" value="GGM36432.1"/>
    <property type="molecule type" value="Genomic_DNA"/>
</dbReference>
<dbReference type="PANTHER" id="PTHR43792:SF1">
    <property type="entry name" value="N-ACETYLTRANSFERASE DOMAIN-CONTAINING PROTEIN"/>
    <property type="match status" value="1"/>
</dbReference>
<dbReference type="SUPFAM" id="SSF55729">
    <property type="entry name" value="Acyl-CoA N-acyltransferases (Nat)"/>
    <property type="match status" value="1"/>
</dbReference>
<dbReference type="Proteomes" id="UP000608890">
    <property type="component" value="Unassembled WGS sequence"/>
</dbReference>
<dbReference type="Gene3D" id="3.40.630.30">
    <property type="match status" value="1"/>
</dbReference>
<evidence type="ECO:0000313" key="3">
    <source>
        <dbReference type="Proteomes" id="UP000608890"/>
    </source>
</evidence>
<feature type="domain" description="N-acetyltransferase" evidence="1">
    <location>
        <begin position="67"/>
        <end position="240"/>
    </location>
</feature>
<sequence>MGDLWWRHLIRVPERLAGCHRQRGEALQAPEPVPATGPNRHRPGKCVVLMRAVVTIPAMAIVITERLLVRDWTDGPVDLARLFEIYSRPEIARFLGSTSGLPLTDPGQAAERLARWRRRHAAYGDRYGIWAIEVRETGVVVGSVLVKPLPGRDEQVFTDDIEVGWHLHPEAWGNGYATEAARALVERELDTGTPLIHAVVAPGNIASMAVARRLGMTSVGRRSDWYGGEELETFVLARPA</sequence>
<dbReference type="GO" id="GO:0016747">
    <property type="term" value="F:acyltransferase activity, transferring groups other than amino-acyl groups"/>
    <property type="evidence" value="ECO:0007669"/>
    <property type="project" value="InterPro"/>
</dbReference>
<evidence type="ECO:0000259" key="1">
    <source>
        <dbReference type="PROSITE" id="PS51186"/>
    </source>
</evidence>
<comment type="caution">
    <text evidence="2">The sequence shown here is derived from an EMBL/GenBank/DDBJ whole genome shotgun (WGS) entry which is preliminary data.</text>
</comment>
<dbReference type="AlphaFoldDB" id="A0A917TTD2"/>
<gene>
    <name evidence="2" type="ORF">GCM10011608_21310</name>
</gene>
<dbReference type="InterPro" id="IPR000182">
    <property type="entry name" value="GNAT_dom"/>
</dbReference>
<dbReference type="InterPro" id="IPR016181">
    <property type="entry name" value="Acyl_CoA_acyltransferase"/>
</dbReference>
<reference evidence="2" key="2">
    <citation type="submission" date="2020-09" db="EMBL/GenBank/DDBJ databases">
        <authorList>
            <person name="Sun Q."/>
            <person name="Zhou Y."/>
        </authorList>
    </citation>
    <scope>NUCLEOTIDE SEQUENCE</scope>
    <source>
        <strain evidence="2">CGMCC 4.7312</strain>
    </source>
</reference>
<organism evidence="2 3">
    <name type="scientific">Micromonospora sonchi</name>
    <dbReference type="NCBI Taxonomy" id="1763543"/>
    <lineage>
        <taxon>Bacteria</taxon>
        <taxon>Bacillati</taxon>
        <taxon>Actinomycetota</taxon>
        <taxon>Actinomycetes</taxon>
        <taxon>Micromonosporales</taxon>
        <taxon>Micromonosporaceae</taxon>
        <taxon>Micromonospora</taxon>
    </lineage>
</organism>
<keyword evidence="3" id="KW-1185">Reference proteome</keyword>
<dbReference type="PANTHER" id="PTHR43792">
    <property type="entry name" value="GNAT FAMILY, PUTATIVE (AFU_ORTHOLOGUE AFUA_3G00765)-RELATED-RELATED"/>
    <property type="match status" value="1"/>
</dbReference>
<dbReference type="Pfam" id="PF13302">
    <property type="entry name" value="Acetyltransf_3"/>
    <property type="match status" value="1"/>
</dbReference>
<dbReference type="PROSITE" id="PS51186">
    <property type="entry name" value="GNAT"/>
    <property type="match status" value="1"/>
</dbReference>
<dbReference type="InterPro" id="IPR051531">
    <property type="entry name" value="N-acetyltransferase"/>
</dbReference>
<proteinExistence type="predicted"/>
<protein>
    <recommendedName>
        <fullName evidence="1">N-acetyltransferase domain-containing protein</fullName>
    </recommendedName>
</protein>